<sequence>MVARFSRVLAIALLTVAALVAPSAPAHAAYGSDQSANIDVWGQGIKLSGGYGTIAFDDGNTKYRYTIAICWQSSYSRPTLYASVNGAWRTIISTGGGTAVTIPQCSNPASLVSGEVTPGGTINNVSLIVDGVRFNPPNSTYHTNSSFHDNPFN</sequence>
<dbReference type="Proteomes" id="UP000334990">
    <property type="component" value="Unassembled WGS sequence"/>
</dbReference>
<dbReference type="AlphaFoldDB" id="A0A5M3WAM2"/>
<name>A0A5M3WAM2_9ACTN</name>
<protein>
    <submittedName>
        <fullName evidence="2">Uncharacterized protein</fullName>
    </submittedName>
</protein>
<comment type="caution">
    <text evidence="2">The sequence shown here is derived from an EMBL/GenBank/DDBJ whole genome shotgun (WGS) entry which is preliminary data.</text>
</comment>
<reference evidence="2 3" key="1">
    <citation type="submission" date="2019-10" db="EMBL/GenBank/DDBJ databases">
        <title>Whole genome shotgun sequence of Acrocarpospora corrugata NBRC 13972.</title>
        <authorList>
            <person name="Ichikawa N."/>
            <person name="Kimura A."/>
            <person name="Kitahashi Y."/>
            <person name="Komaki H."/>
            <person name="Oguchi A."/>
        </authorList>
    </citation>
    <scope>NUCLEOTIDE SEQUENCE [LARGE SCALE GENOMIC DNA]</scope>
    <source>
        <strain evidence="2 3">NBRC 13972</strain>
    </source>
</reference>
<dbReference type="EMBL" id="BLAD01000097">
    <property type="protein sequence ID" value="GES05290.1"/>
    <property type="molecule type" value="Genomic_DNA"/>
</dbReference>
<accession>A0A5M3WAM2</accession>
<evidence type="ECO:0000313" key="2">
    <source>
        <dbReference type="EMBL" id="GES05290.1"/>
    </source>
</evidence>
<keyword evidence="3" id="KW-1185">Reference proteome</keyword>
<feature type="chain" id="PRO_5024390497" evidence="1">
    <location>
        <begin position="29"/>
        <end position="153"/>
    </location>
</feature>
<keyword evidence="1" id="KW-0732">Signal</keyword>
<gene>
    <name evidence="2" type="ORF">Acor_73580</name>
</gene>
<evidence type="ECO:0000313" key="3">
    <source>
        <dbReference type="Proteomes" id="UP000334990"/>
    </source>
</evidence>
<proteinExistence type="predicted"/>
<feature type="signal peptide" evidence="1">
    <location>
        <begin position="1"/>
        <end position="28"/>
    </location>
</feature>
<evidence type="ECO:0000256" key="1">
    <source>
        <dbReference type="SAM" id="SignalP"/>
    </source>
</evidence>
<organism evidence="2 3">
    <name type="scientific">Acrocarpospora corrugata</name>
    <dbReference type="NCBI Taxonomy" id="35763"/>
    <lineage>
        <taxon>Bacteria</taxon>
        <taxon>Bacillati</taxon>
        <taxon>Actinomycetota</taxon>
        <taxon>Actinomycetes</taxon>
        <taxon>Streptosporangiales</taxon>
        <taxon>Streptosporangiaceae</taxon>
        <taxon>Acrocarpospora</taxon>
    </lineage>
</organism>